<dbReference type="EMBL" id="QCYY01002390">
    <property type="protein sequence ID" value="ROT70745.1"/>
    <property type="molecule type" value="Genomic_DNA"/>
</dbReference>
<organism evidence="2 3">
    <name type="scientific">Penaeus vannamei</name>
    <name type="common">Whiteleg shrimp</name>
    <name type="synonym">Litopenaeus vannamei</name>
    <dbReference type="NCBI Taxonomy" id="6689"/>
    <lineage>
        <taxon>Eukaryota</taxon>
        <taxon>Metazoa</taxon>
        <taxon>Ecdysozoa</taxon>
        <taxon>Arthropoda</taxon>
        <taxon>Crustacea</taxon>
        <taxon>Multicrustacea</taxon>
        <taxon>Malacostraca</taxon>
        <taxon>Eumalacostraca</taxon>
        <taxon>Eucarida</taxon>
        <taxon>Decapoda</taxon>
        <taxon>Dendrobranchiata</taxon>
        <taxon>Penaeoidea</taxon>
        <taxon>Penaeidae</taxon>
        <taxon>Penaeus</taxon>
    </lineage>
</organism>
<name>A0A3R7M204_PENVA</name>
<evidence type="ECO:0000313" key="2">
    <source>
        <dbReference type="EMBL" id="ROT70745.1"/>
    </source>
</evidence>
<evidence type="ECO:0008006" key="4">
    <source>
        <dbReference type="Google" id="ProtNLM"/>
    </source>
</evidence>
<dbReference type="OrthoDB" id="6419989at2759"/>
<dbReference type="InterPro" id="IPR036179">
    <property type="entry name" value="Ig-like_dom_sf"/>
</dbReference>
<gene>
    <name evidence="2" type="ORF">C7M84_010965</name>
</gene>
<dbReference type="Proteomes" id="UP000283509">
    <property type="component" value="Unassembled WGS sequence"/>
</dbReference>
<keyword evidence="1" id="KW-0732">Signal</keyword>
<proteinExistence type="predicted"/>
<dbReference type="PANTHER" id="PTHR21261">
    <property type="entry name" value="BEAT PROTEIN"/>
    <property type="match status" value="1"/>
</dbReference>
<accession>A0A3R7M204</accession>
<evidence type="ECO:0000256" key="1">
    <source>
        <dbReference type="SAM" id="SignalP"/>
    </source>
</evidence>
<evidence type="ECO:0000313" key="3">
    <source>
        <dbReference type="Proteomes" id="UP000283509"/>
    </source>
</evidence>
<comment type="caution">
    <text evidence="2">The sequence shown here is derived from an EMBL/GenBank/DDBJ whole genome shotgun (WGS) entry which is preliminary data.</text>
</comment>
<protein>
    <recommendedName>
        <fullName evidence="4">Ig-like domain-containing protein</fullName>
    </recommendedName>
</protein>
<feature type="chain" id="PRO_5018682234" description="Ig-like domain-containing protein" evidence="1">
    <location>
        <begin position="26"/>
        <end position="194"/>
    </location>
</feature>
<dbReference type="SUPFAM" id="SSF48726">
    <property type="entry name" value="Immunoglobulin"/>
    <property type="match status" value="1"/>
</dbReference>
<feature type="signal peptide" evidence="1">
    <location>
        <begin position="1"/>
        <end position="25"/>
    </location>
</feature>
<reference evidence="2 3" key="1">
    <citation type="submission" date="2018-04" db="EMBL/GenBank/DDBJ databases">
        <authorList>
            <person name="Zhang X."/>
            <person name="Yuan J."/>
            <person name="Li F."/>
            <person name="Xiang J."/>
        </authorList>
    </citation>
    <scope>NUCLEOTIDE SEQUENCE [LARGE SCALE GENOMIC DNA]</scope>
    <source>
        <tissue evidence="2">Muscle</tissue>
    </source>
</reference>
<dbReference type="PANTHER" id="PTHR21261:SF15">
    <property type="entry name" value="BEATEN PATH IIIA, ISOFORM D-RELATED"/>
    <property type="match status" value="1"/>
</dbReference>
<dbReference type="AlphaFoldDB" id="A0A3R7M204"/>
<reference evidence="2 3" key="2">
    <citation type="submission" date="2019-01" db="EMBL/GenBank/DDBJ databases">
        <title>The decoding of complex shrimp genome reveals the adaptation for benthos swimmer, frequently molting mechanism and breeding impact on genome.</title>
        <authorList>
            <person name="Sun Y."/>
            <person name="Gao Y."/>
            <person name="Yu Y."/>
        </authorList>
    </citation>
    <scope>NUCLEOTIDE SEQUENCE [LARGE SCALE GENOMIC DNA]</scope>
    <source>
        <tissue evidence="2">Muscle</tissue>
    </source>
</reference>
<keyword evidence="3" id="KW-1185">Reference proteome</keyword>
<sequence>MNTLGSPPSLSVTAILLCTLGLSCSLRIEDVSIPEYKVRGSSARLTCTYSLGDFTLYSLKWYKGDKQFYQYIPGNKKTKNTFVVPGVNVDVDMTVTSLLRSRLTCLLVPGVTVTFQVDMTVFPPPFQVDTTVTLPSFLRSHDSQFQVDMTVTLPSFFQVDMTVTLPPSFQGDMTVTFPSFQGHDSPSLLRSRLT</sequence>